<dbReference type="InParanoid" id="H0EIP9"/>
<accession>H0EIP9</accession>
<reference evidence="2 3" key="1">
    <citation type="journal article" date="2012" name="Eukaryot. Cell">
        <title>Genome sequence of the fungus Glarea lozoyensis: the first genome sequence of a species from the Helotiaceae family.</title>
        <authorList>
            <person name="Youssar L."/>
            <person name="Gruening B.A."/>
            <person name="Erxleben A."/>
            <person name="Guenther S."/>
            <person name="Huettel W."/>
        </authorList>
    </citation>
    <scope>NUCLEOTIDE SEQUENCE [LARGE SCALE GENOMIC DNA]</scope>
    <source>
        <strain evidence="3">ATCC 74030 / MF5533</strain>
    </source>
</reference>
<dbReference type="Proteomes" id="UP000005446">
    <property type="component" value="Unassembled WGS sequence"/>
</dbReference>
<proteinExistence type="predicted"/>
<evidence type="ECO:0000313" key="3">
    <source>
        <dbReference type="Proteomes" id="UP000005446"/>
    </source>
</evidence>
<dbReference type="EMBL" id="AGUE01000049">
    <property type="protein sequence ID" value="EHL01530.1"/>
    <property type="molecule type" value="Genomic_DNA"/>
</dbReference>
<feature type="region of interest" description="Disordered" evidence="1">
    <location>
        <begin position="1"/>
        <end position="33"/>
    </location>
</feature>
<protein>
    <submittedName>
        <fullName evidence="2">Uncharacterized protein</fullName>
    </submittedName>
</protein>
<gene>
    <name evidence="2" type="ORF">M7I_2412</name>
</gene>
<feature type="compositionally biased region" description="Basic and acidic residues" evidence="1">
    <location>
        <begin position="12"/>
        <end position="22"/>
    </location>
</feature>
<comment type="caution">
    <text evidence="2">The sequence shown here is derived from an EMBL/GenBank/DDBJ whole genome shotgun (WGS) entry which is preliminary data.</text>
</comment>
<sequence length="71" mass="7964">MRQSDTSGGWRSRVDQAERCQTHEPAAGGPAFSTTATKAVTWSTRGWISPHRFLAQTNIIPEMLYLLNPFE</sequence>
<dbReference type="AlphaFoldDB" id="H0EIP9"/>
<evidence type="ECO:0000256" key="1">
    <source>
        <dbReference type="SAM" id="MobiDB-lite"/>
    </source>
</evidence>
<keyword evidence="3" id="KW-1185">Reference proteome</keyword>
<dbReference type="HOGENOM" id="CLU_2740254_0_0_1"/>
<organism evidence="2 3">
    <name type="scientific">Glarea lozoyensis (strain ATCC 74030 / MF5533)</name>
    <dbReference type="NCBI Taxonomy" id="1104152"/>
    <lineage>
        <taxon>Eukaryota</taxon>
        <taxon>Fungi</taxon>
        <taxon>Dikarya</taxon>
        <taxon>Ascomycota</taxon>
        <taxon>Pezizomycotina</taxon>
        <taxon>Leotiomycetes</taxon>
        <taxon>Helotiales</taxon>
        <taxon>Helotiaceae</taxon>
        <taxon>Glarea</taxon>
    </lineage>
</organism>
<name>H0EIP9_GLAL7</name>
<evidence type="ECO:0000313" key="2">
    <source>
        <dbReference type="EMBL" id="EHL01530.1"/>
    </source>
</evidence>